<feature type="transmembrane region" description="Helical" evidence="6">
    <location>
        <begin position="156"/>
        <end position="175"/>
    </location>
</feature>
<feature type="transmembrane region" description="Helical" evidence="6">
    <location>
        <begin position="123"/>
        <end position="144"/>
    </location>
</feature>
<dbReference type="PANTHER" id="PTHR11706:SF33">
    <property type="entry name" value="NATURAL RESISTANCE-ASSOCIATED MACROPHAGE PROTEIN 2"/>
    <property type="match status" value="1"/>
</dbReference>
<evidence type="ECO:0000313" key="8">
    <source>
        <dbReference type="Proteomes" id="UP001589836"/>
    </source>
</evidence>
<evidence type="ECO:0000256" key="6">
    <source>
        <dbReference type="SAM" id="Phobius"/>
    </source>
</evidence>
<name>A0ABV6LI22_9BACI</name>
<feature type="transmembrane region" description="Helical" evidence="6">
    <location>
        <begin position="93"/>
        <end position="111"/>
    </location>
</feature>
<feature type="transmembrane region" description="Helical" evidence="6">
    <location>
        <begin position="195"/>
        <end position="216"/>
    </location>
</feature>
<gene>
    <name evidence="7" type="ORF">ACFFGV_00410</name>
</gene>
<dbReference type="EMBL" id="JBHLTP010000001">
    <property type="protein sequence ID" value="MFC0522050.1"/>
    <property type="molecule type" value="Genomic_DNA"/>
</dbReference>
<evidence type="ECO:0000256" key="5">
    <source>
        <dbReference type="ARBA" id="ARBA00023136"/>
    </source>
</evidence>
<feature type="transmembrane region" description="Helical" evidence="6">
    <location>
        <begin position="277"/>
        <end position="304"/>
    </location>
</feature>
<dbReference type="Proteomes" id="UP001589836">
    <property type="component" value="Unassembled WGS sequence"/>
</dbReference>
<dbReference type="NCBIfam" id="NF037982">
    <property type="entry name" value="Nramp_1"/>
    <property type="match status" value="1"/>
</dbReference>
<feature type="transmembrane region" description="Helical" evidence="6">
    <location>
        <begin position="390"/>
        <end position="410"/>
    </location>
</feature>
<reference evidence="7 8" key="1">
    <citation type="submission" date="2024-09" db="EMBL/GenBank/DDBJ databases">
        <authorList>
            <person name="Sun Q."/>
            <person name="Mori K."/>
        </authorList>
    </citation>
    <scope>NUCLEOTIDE SEQUENCE [LARGE SCALE GENOMIC DNA]</scope>
    <source>
        <strain evidence="7 8">NCAIM B.02529</strain>
    </source>
</reference>
<keyword evidence="8" id="KW-1185">Reference proteome</keyword>
<keyword evidence="2" id="KW-0813">Transport</keyword>
<evidence type="ECO:0000256" key="3">
    <source>
        <dbReference type="ARBA" id="ARBA00022692"/>
    </source>
</evidence>
<dbReference type="InterPro" id="IPR001046">
    <property type="entry name" value="NRAMP_fam"/>
</dbReference>
<keyword evidence="5 6" id="KW-0472">Membrane</keyword>
<feature type="transmembrane region" description="Helical" evidence="6">
    <location>
        <begin position="349"/>
        <end position="369"/>
    </location>
</feature>
<feature type="transmembrane region" description="Helical" evidence="6">
    <location>
        <begin position="324"/>
        <end position="343"/>
    </location>
</feature>
<comment type="subcellular location">
    <subcellularLocation>
        <location evidence="1">Membrane</location>
        <topology evidence="1">Multi-pass membrane protein</topology>
    </subcellularLocation>
</comment>
<feature type="transmembrane region" description="Helical" evidence="6">
    <location>
        <begin position="53"/>
        <end position="72"/>
    </location>
</feature>
<organism evidence="7 8">
    <name type="scientific">Pontibacillus salicampi</name>
    <dbReference type="NCBI Taxonomy" id="1449801"/>
    <lineage>
        <taxon>Bacteria</taxon>
        <taxon>Bacillati</taxon>
        <taxon>Bacillota</taxon>
        <taxon>Bacilli</taxon>
        <taxon>Bacillales</taxon>
        <taxon>Bacillaceae</taxon>
        <taxon>Pontibacillus</taxon>
    </lineage>
</organism>
<evidence type="ECO:0000256" key="4">
    <source>
        <dbReference type="ARBA" id="ARBA00022989"/>
    </source>
</evidence>
<feature type="transmembrane region" description="Helical" evidence="6">
    <location>
        <begin position="236"/>
        <end position="257"/>
    </location>
</feature>
<protein>
    <submittedName>
        <fullName evidence="7">Nramp family divalent metal transporter</fullName>
    </submittedName>
</protein>
<accession>A0ABV6LI22</accession>
<dbReference type="Gene3D" id="1.20.1740.10">
    <property type="entry name" value="Amino acid/polyamine transporter I"/>
    <property type="match status" value="1"/>
</dbReference>
<dbReference type="PANTHER" id="PTHR11706">
    <property type="entry name" value="SOLUTE CARRIER PROTEIN FAMILY 11 MEMBER"/>
    <property type="match status" value="1"/>
</dbReference>
<sequence length="412" mass="43438">MEIKKEQGTTTFKTRKSSWLVYIGPAFITSALVLGPGSLTLSSKIGAIYGNQLIWIVLVAILLMVAFTEMSTRIGIASHTSFIQLIQQRWGKWGAILAGVGAFLVTASFQAGNSIGIGVASSMILGGAPVMYIVLFTLAGALLLFAKDFYTVLEKLMIGLVLLMLASFLLTVVLTKPSVGDISTGLIPTVPTGSLPLIIAFTATCFSVVGASYQSYLVQEKGWTRNNASQGIKESFIGIFLLGLISLLVMIAAAAILKPEGIQINTVAEMGQALSPIYGDWATIIFMLGLFGASFSSIMGNATIGGAMLSDGIGIGHSLSNKKVKLAIIGVMLFGSIVAIVFGSAPIELIIFAQAVTIVIVPFIAIALLQLANDEQLMGDLKNTPLKNGIAIVGIIILILLAINNVYSIFIQ</sequence>
<feature type="transmembrane region" description="Helical" evidence="6">
    <location>
        <begin position="20"/>
        <end position="41"/>
    </location>
</feature>
<dbReference type="Pfam" id="PF01566">
    <property type="entry name" value="Nramp"/>
    <property type="match status" value="1"/>
</dbReference>
<comment type="caution">
    <text evidence="7">The sequence shown here is derived from an EMBL/GenBank/DDBJ whole genome shotgun (WGS) entry which is preliminary data.</text>
</comment>
<keyword evidence="3 6" id="KW-0812">Transmembrane</keyword>
<evidence type="ECO:0000313" key="7">
    <source>
        <dbReference type="EMBL" id="MFC0522050.1"/>
    </source>
</evidence>
<evidence type="ECO:0000256" key="2">
    <source>
        <dbReference type="ARBA" id="ARBA00022448"/>
    </source>
</evidence>
<evidence type="ECO:0000256" key="1">
    <source>
        <dbReference type="ARBA" id="ARBA00004141"/>
    </source>
</evidence>
<dbReference type="RefSeq" id="WP_377344532.1">
    <property type="nucleotide sequence ID" value="NZ_JBHLTP010000001.1"/>
</dbReference>
<proteinExistence type="predicted"/>
<keyword evidence="4 6" id="KW-1133">Transmembrane helix</keyword>